<evidence type="ECO:0000256" key="4">
    <source>
        <dbReference type="ARBA" id="ARBA00023139"/>
    </source>
</evidence>
<accession>A0A1H8JW51</accession>
<keyword evidence="5" id="KW-0449">Lipoprotein</keyword>
<evidence type="ECO:0000256" key="1">
    <source>
        <dbReference type="ARBA" id="ARBA00022475"/>
    </source>
</evidence>
<evidence type="ECO:0000256" key="6">
    <source>
        <dbReference type="SAM" id="SignalP"/>
    </source>
</evidence>
<dbReference type="Proteomes" id="UP000181951">
    <property type="component" value="Unassembled WGS sequence"/>
</dbReference>
<dbReference type="OrthoDB" id="2515046at2"/>
<feature type="signal peptide" evidence="6">
    <location>
        <begin position="1"/>
        <end position="32"/>
    </location>
</feature>
<dbReference type="RefSeq" id="WP_069466201.1">
    <property type="nucleotide sequence ID" value="NZ_FODD01000011.1"/>
</dbReference>
<dbReference type="AlphaFoldDB" id="A0A1H8JW51"/>
<dbReference type="PANTHER" id="PTHR43649:SF33">
    <property type="entry name" value="POLYGALACTURONAN_RHAMNOGALACTURONAN-BINDING PROTEIN YTCQ"/>
    <property type="match status" value="1"/>
</dbReference>
<gene>
    <name evidence="7" type="ORF">SAMN05216267_101182</name>
</gene>
<dbReference type="Pfam" id="PF01547">
    <property type="entry name" value="SBP_bac_1"/>
    <property type="match status" value="1"/>
</dbReference>
<dbReference type="SUPFAM" id="SSF53850">
    <property type="entry name" value="Periplasmic binding protein-like II"/>
    <property type="match status" value="1"/>
</dbReference>
<keyword evidence="3" id="KW-0472">Membrane</keyword>
<evidence type="ECO:0000256" key="3">
    <source>
        <dbReference type="ARBA" id="ARBA00023136"/>
    </source>
</evidence>
<feature type="chain" id="PRO_5038441817" evidence="6">
    <location>
        <begin position="33"/>
        <end position="447"/>
    </location>
</feature>
<proteinExistence type="predicted"/>
<evidence type="ECO:0000313" key="8">
    <source>
        <dbReference type="Proteomes" id="UP000181951"/>
    </source>
</evidence>
<protein>
    <submittedName>
        <fullName evidence="7">Carbohydrate ABC transporter substrate-binding protein, CUT1 family</fullName>
    </submittedName>
</protein>
<name>A0A1H8JW51_9ACTN</name>
<keyword evidence="1" id="KW-1003">Cell membrane</keyword>
<evidence type="ECO:0000256" key="5">
    <source>
        <dbReference type="ARBA" id="ARBA00023288"/>
    </source>
</evidence>
<keyword evidence="8" id="KW-1185">Reference proteome</keyword>
<dbReference type="InterPro" id="IPR050490">
    <property type="entry name" value="Bact_solute-bd_prot1"/>
</dbReference>
<dbReference type="EMBL" id="FODD01000011">
    <property type="protein sequence ID" value="SEN84974.1"/>
    <property type="molecule type" value="Genomic_DNA"/>
</dbReference>
<keyword evidence="4" id="KW-0564">Palmitate</keyword>
<dbReference type="PROSITE" id="PS51257">
    <property type="entry name" value="PROKAR_LIPOPROTEIN"/>
    <property type="match status" value="1"/>
</dbReference>
<keyword evidence="2 6" id="KW-0732">Signal</keyword>
<evidence type="ECO:0000313" key="7">
    <source>
        <dbReference type="EMBL" id="SEN84974.1"/>
    </source>
</evidence>
<dbReference type="STRING" id="310780.SAMN05216267_101182"/>
<evidence type="ECO:0000256" key="2">
    <source>
        <dbReference type="ARBA" id="ARBA00022729"/>
    </source>
</evidence>
<dbReference type="InterPro" id="IPR006059">
    <property type="entry name" value="SBP"/>
</dbReference>
<dbReference type="Gene3D" id="3.40.190.10">
    <property type="entry name" value="Periplasmic binding protein-like II"/>
    <property type="match status" value="2"/>
</dbReference>
<reference evidence="7 8" key="1">
    <citation type="submission" date="2016-10" db="EMBL/GenBank/DDBJ databases">
        <authorList>
            <person name="de Groot N.N."/>
        </authorList>
    </citation>
    <scope>NUCLEOTIDE SEQUENCE [LARGE SCALE GENOMIC DNA]</scope>
    <source>
        <strain evidence="7 8">CGMCC 4.2026</strain>
    </source>
</reference>
<dbReference type="PANTHER" id="PTHR43649">
    <property type="entry name" value="ARABINOSE-BINDING PROTEIN-RELATED"/>
    <property type="match status" value="1"/>
</dbReference>
<sequence length="447" mass="46985">MSATDRTRRAGGRRAAVALLAAGLLLGTAACGGGSSGDGARNGATGGAKGKVTLTFWDWDPHMDKVVAKWNAGHPGIQVRLSNPAGGDQLVAKMITAHEAKNGPDIAKVEYQSLPALVSKGVVRDITRYTKDTVADFDRATLGSTTFEGKVYGVPQDVAPLMFFYRADLFQRYGLTVPTTWDQFAATAAAVRAKAPASYLTNFDAADPGWFTGLAQQAGANWWSADGDSWKVDIDGAPTRKVAAYWQDQVGRGAVAKNPSFSPQWNKQMNDGTLLAWISGAWAPAQLGGIAPATKGKWAVAPLPAWTAGDTTTGIWGGSATTVTSDSHHPAEAAQFASWLNTDDAAVTEQVKQINVYPAATGGRSLPILQAAPAFFPNEPDFYAKVKQVAPSARSFPMWGPDVTVTFTGYSDSFGKALQSGGSFTDALTGMQSAAVADLKKLGFTVG</sequence>
<organism evidence="7 8">
    <name type="scientific">Actinacidiphila rubida</name>
    <dbReference type="NCBI Taxonomy" id="310780"/>
    <lineage>
        <taxon>Bacteria</taxon>
        <taxon>Bacillati</taxon>
        <taxon>Actinomycetota</taxon>
        <taxon>Actinomycetes</taxon>
        <taxon>Kitasatosporales</taxon>
        <taxon>Streptomycetaceae</taxon>
        <taxon>Actinacidiphila</taxon>
    </lineage>
</organism>